<organism evidence="1 2">
    <name type="scientific">Gymnopilus junonius</name>
    <name type="common">Spectacular rustgill mushroom</name>
    <name type="synonym">Gymnopilus spectabilis subsp. junonius</name>
    <dbReference type="NCBI Taxonomy" id="109634"/>
    <lineage>
        <taxon>Eukaryota</taxon>
        <taxon>Fungi</taxon>
        <taxon>Dikarya</taxon>
        <taxon>Basidiomycota</taxon>
        <taxon>Agaricomycotina</taxon>
        <taxon>Agaricomycetes</taxon>
        <taxon>Agaricomycetidae</taxon>
        <taxon>Agaricales</taxon>
        <taxon>Agaricineae</taxon>
        <taxon>Hymenogastraceae</taxon>
        <taxon>Gymnopilus</taxon>
    </lineage>
</organism>
<evidence type="ECO:0000313" key="1">
    <source>
        <dbReference type="EMBL" id="KAF8910530.1"/>
    </source>
</evidence>
<keyword evidence="2" id="KW-1185">Reference proteome</keyword>
<accession>A0A9P5TSF7</accession>
<evidence type="ECO:0000313" key="2">
    <source>
        <dbReference type="Proteomes" id="UP000724874"/>
    </source>
</evidence>
<protein>
    <submittedName>
        <fullName evidence="1">Uncharacterized protein</fullName>
    </submittedName>
</protein>
<name>A0A9P5TSF7_GYMJU</name>
<sequence length="184" mass="21407">MKISDTAVEIILAGGEQVITGETVRQVEFLWTSMARLSTLEELILKRDLRRQVGRKVYSFILPRLKVEFSEHLSLLKDWIAAHKHYLERWNWKLDAEHDENFEGLRQKIRGMVQNCSGIEDLLTGVIDRDLPASNNVLDQLIKSMERTSNKVNHVLADERKLARLDAMREASDSDLRRQYYSVL</sequence>
<reference evidence="1" key="1">
    <citation type="submission" date="2020-11" db="EMBL/GenBank/DDBJ databases">
        <authorList>
            <consortium name="DOE Joint Genome Institute"/>
            <person name="Ahrendt S."/>
            <person name="Riley R."/>
            <person name="Andreopoulos W."/>
            <person name="LaButti K."/>
            <person name="Pangilinan J."/>
            <person name="Ruiz-duenas F.J."/>
            <person name="Barrasa J.M."/>
            <person name="Sanchez-Garcia M."/>
            <person name="Camarero S."/>
            <person name="Miyauchi S."/>
            <person name="Serrano A."/>
            <person name="Linde D."/>
            <person name="Babiker R."/>
            <person name="Drula E."/>
            <person name="Ayuso-Fernandez I."/>
            <person name="Pacheco R."/>
            <person name="Padilla G."/>
            <person name="Ferreira P."/>
            <person name="Barriuso J."/>
            <person name="Kellner H."/>
            <person name="Castanera R."/>
            <person name="Alfaro M."/>
            <person name="Ramirez L."/>
            <person name="Pisabarro A.G."/>
            <person name="Kuo A."/>
            <person name="Tritt A."/>
            <person name="Lipzen A."/>
            <person name="He G."/>
            <person name="Yan M."/>
            <person name="Ng V."/>
            <person name="Cullen D."/>
            <person name="Martin F."/>
            <person name="Rosso M.-N."/>
            <person name="Henrissat B."/>
            <person name="Hibbett D."/>
            <person name="Martinez A.T."/>
            <person name="Grigoriev I.V."/>
        </authorList>
    </citation>
    <scope>NUCLEOTIDE SEQUENCE</scope>
    <source>
        <strain evidence="1">AH 44721</strain>
    </source>
</reference>
<dbReference type="AlphaFoldDB" id="A0A9P5TSF7"/>
<proteinExistence type="predicted"/>
<comment type="caution">
    <text evidence="1">The sequence shown here is derived from an EMBL/GenBank/DDBJ whole genome shotgun (WGS) entry which is preliminary data.</text>
</comment>
<gene>
    <name evidence="1" type="ORF">CPB84DRAFT_1743382</name>
</gene>
<dbReference type="Proteomes" id="UP000724874">
    <property type="component" value="Unassembled WGS sequence"/>
</dbReference>
<dbReference type="EMBL" id="JADNYJ010000006">
    <property type="protein sequence ID" value="KAF8910530.1"/>
    <property type="molecule type" value="Genomic_DNA"/>
</dbReference>